<accession>A0A2A6B3V6</accession>
<proteinExistence type="predicted"/>
<evidence type="ECO:0000256" key="1">
    <source>
        <dbReference type="SAM" id="MobiDB-lite"/>
    </source>
</evidence>
<sequence>MNAVPGGSEEVSNQSDLTENLKHNTHHKVQIIRIFELGYEGIDKETNEQREFKQQKSSQITRVVCSSETRRALALAEFIFDSLGPVGSLASEK</sequence>
<name>A0A2A6B3V6_PRIPA</name>
<accession>A0A8R1V300</accession>
<dbReference type="AlphaFoldDB" id="A0A2A6B3V6"/>
<feature type="region of interest" description="Disordered" evidence="1">
    <location>
        <begin position="1"/>
        <end position="22"/>
    </location>
</feature>
<gene>
    <name evidence="2" type="primary">WBGene00283604</name>
</gene>
<organism evidence="2 3">
    <name type="scientific">Pristionchus pacificus</name>
    <name type="common">Parasitic nematode worm</name>
    <dbReference type="NCBI Taxonomy" id="54126"/>
    <lineage>
        <taxon>Eukaryota</taxon>
        <taxon>Metazoa</taxon>
        <taxon>Ecdysozoa</taxon>
        <taxon>Nematoda</taxon>
        <taxon>Chromadorea</taxon>
        <taxon>Rhabditida</taxon>
        <taxon>Rhabditina</taxon>
        <taxon>Diplogasteromorpha</taxon>
        <taxon>Diplogasteroidea</taxon>
        <taxon>Neodiplogasteridae</taxon>
        <taxon>Pristionchus</taxon>
    </lineage>
</organism>
<dbReference type="Proteomes" id="UP000005239">
    <property type="component" value="Unassembled WGS sequence"/>
</dbReference>
<reference evidence="2" key="2">
    <citation type="submission" date="2022-06" db="UniProtKB">
        <authorList>
            <consortium name="EnsemblMetazoa"/>
        </authorList>
    </citation>
    <scope>IDENTIFICATION</scope>
    <source>
        <strain evidence="2">PS312</strain>
    </source>
</reference>
<evidence type="ECO:0000313" key="2">
    <source>
        <dbReference type="EnsemblMetazoa" id="PPA45235.1"/>
    </source>
</evidence>
<protein>
    <submittedName>
        <fullName evidence="2">Uncharacterized protein</fullName>
    </submittedName>
</protein>
<reference evidence="3" key="1">
    <citation type="journal article" date="2008" name="Nat. Genet.">
        <title>The Pristionchus pacificus genome provides a unique perspective on nematode lifestyle and parasitism.</title>
        <authorList>
            <person name="Dieterich C."/>
            <person name="Clifton S.W."/>
            <person name="Schuster L.N."/>
            <person name="Chinwalla A."/>
            <person name="Delehaunty K."/>
            <person name="Dinkelacker I."/>
            <person name="Fulton L."/>
            <person name="Fulton R."/>
            <person name="Godfrey J."/>
            <person name="Minx P."/>
            <person name="Mitreva M."/>
            <person name="Roeseler W."/>
            <person name="Tian H."/>
            <person name="Witte H."/>
            <person name="Yang S.P."/>
            <person name="Wilson R.K."/>
            <person name="Sommer R.J."/>
        </authorList>
    </citation>
    <scope>NUCLEOTIDE SEQUENCE [LARGE SCALE GENOMIC DNA]</scope>
    <source>
        <strain evidence="3">PS312</strain>
    </source>
</reference>
<evidence type="ECO:0000313" key="3">
    <source>
        <dbReference type="Proteomes" id="UP000005239"/>
    </source>
</evidence>
<keyword evidence="3" id="KW-1185">Reference proteome</keyword>
<dbReference type="EnsemblMetazoa" id="PPA45235.1">
    <property type="protein sequence ID" value="PPA45235.1"/>
    <property type="gene ID" value="WBGene00283604"/>
</dbReference>